<feature type="compositionally biased region" description="Polar residues" evidence="1">
    <location>
        <begin position="198"/>
        <end position="208"/>
    </location>
</feature>
<keyword evidence="2" id="KW-1133">Transmembrane helix</keyword>
<feature type="region of interest" description="Disordered" evidence="1">
    <location>
        <begin position="193"/>
        <end position="215"/>
    </location>
</feature>
<accession>A0A919NS45</accession>
<feature type="transmembrane region" description="Helical" evidence="2">
    <location>
        <begin position="85"/>
        <end position="106"/>
    </location>
</feature>
<feature type="transmembrane region" description="Helical" evidence="2">
    <location>
        <begin position="127"/>
        <end position="148"/>
    </location>
</feature>
<evidence type="ECO:0000313" key="4">
    <source>
        <dbReference type="Proteomes" id="UP000623608"/>
    </source>
</evidence>
<evidence type="ECO:0000256" key="2">
    <source>
        <dbReference type="SAM" id="Phobius"/>
    </source>
</evidence>
<proteinExistence type="predicted"/>
<dbReference type="EMBL" id="BOMY01000035">
    <property type="protein sequence ID" value="GIF22802.1"/>
    <property type="molecule type" value="Genomic_DNA"/>
</dbReference>
<feature type="transmembrane region" description="Helical" evidence="2">
    <location>
        <begin position="326"/>
        <end position="345"/>
    </location>
</feature>
<organism evidence="3 4">
    <name type="scientific">Paractinoplanes tereljensis</name>
    <dbReference type="NCBI Taxonomy" id="571912"/>
    <lineage>
        <taxon>Bacteria</taxon>
        <taxon>Bacillati</taxon>
        <taxon>Actinomycetota</taxon>
        <taxon>Actinomycetes</taxon>
        <taxon>Micromonosporales</taxon>
        <taxon>Micromonosporaceae</taxon>
        <taxon>Paractinoplanes</taxon>
    </lineage>
</organism>
<feature type="transmembrane region" description="Helical" evidence="2">
    <location>
        <begin position="227"/>
        <end position="247"/>
    </location>
</feature>
<gene>
    <name evidence="3" type="ORF">Ate02nite_55320</name>
</gene>
<feature type="transmembrane region" description="Helical" evidence="2">
    <location>
        <begin position="365"/>
        <end position="384"/>
    </location>
</feature>
<reference evidence="3" key="1">
    <citation type="submission" date="2021-01" db="EMBL/GenBank/DDBJ databases">
        <title>Whole genome shotgun sequence of Actinoplanes tereljensis NBRC 105297.</title>
        <authorList>
            <person name="Komaki H."/>
            <person name="Tamura T."/>
        </authorList>
    </citation>
    <scope>NUCLEOTIDE SEQUENCE</scope>
    <source>
        <strain evidence="3">NBRC 105297</strain>
    </source>
</reference>
<feature type="transmembrane region" description="Helical" evidence="2">
    <location>
        <begin position="295"/>
        <end position="314"/>
    </location>
</feature>
<evidence type="ECO:0000313" key="3">
    <source>
        <dbReference type="EMBL" id="GIF22802.1"/>
    </source>
</evidence>
<sequence>MVTDQPSEVERLPGSRLLLYGCAAAVVLAVLAPLARAGYVLRYDMVFVPRQPLSWDLFVPSGALPRAVPQDALVSLSALIMPGWLAQRIALAGLLAAAAIGAGRLVPARRDLTRVVAAIGYAWTPFLAERLLIGQWGLLVCYAAMPWLVRAARDVRLGRPGAGARVVLAAACAAITPTGGLIALATTLALARPPGRSETAQPTRTAEPTGTAERTGTAGLRWRGRGLGLVLAVVALNAPWLVAAAIATSPLVSDSRAVAAFAARAENWGGALVALAGTGGIWNADAVPGSRAAPLVPLITIGLLAAAAFGFGRLRQRWPDGTATRLAWLAGGGLLLGAAGALPGTSDVLRTAVDLLPGAGLFRDGQKFLIPYALGLVLCISLGVERIAARLPGGRLVLVGFALLPVVTLPDLAWGAGGKLRPVAYPAEWAAVAKTVAAEPGPVLSLPMSAYRVYSWNPGAAVYDPAGRYLASPVVADDRLAVDLRPEALVIRGESEAAAAVRERLAAGGPAADSTIRWVLVQGGNQPAGLTEVYRGTELTLYRNPGYRAQERNPSTGLAGYLLAGSVVAVAGWRRATTRRRQR</sequence>
<protein>
    <submittedName>
        <fullName evidence="3">Uncharacterized protein</fullName>
    </submittedName>
</protein>
<feature type="transmembrane region" description="Helical" evidence="2">
    <location>
        <begin position="396"/>
        <end position="416"/>
    </location>
</feature>
<feature type="transmembrane region" description="Helical" evidence="2">
    <location>
        <begin position="168"/>
        <end position="191"/>
    </location>
</feature>
<comment type="caution">
    <text evidence="3">The sequence shown here is derived from an EMBL/GenBank/DDBJ whole genome shotgun (WGS) entry which is preliminary data.</text>
</comment>
<feature type="transmembrane region" description="Helical" evidence="2">
    <location>
        <begin position="555"/>
        <end position="573"/>
    </location>
</feature>
<keyword evidence="2" id="KW-0812">Transmembrane</keyword>
<evidence type="ECO:0000256" key="1">
    <source>
        <dbReference type="SAM" id="MobiDB-lite"/>
    </source>
</evidence>
<name>A0A919NS45_9ACTN</name>
<feature type="transmembrane region" description="Helical" evidence="2">
    <location>
        <begin position="17"/>
        <end position="35"/>
    </location>
</feature>
<dbReference type="Proteomes" id="UP000623608">
    <property type="component" value="Unassembled WGS sequence"/>
</dbReference>
<keyword evidence="4" id="KW-1185">Reference proteome</keyword>
<dbReference type="AlphaFoldDB" id="A0A919NS45"/>
<keyword evidence="2" id="KW-0472">Membrane</keyword>